<name>A0A097EXU5_9CAUD</name>
<proteinExistence type="predicted"/>
<dbReference type="GeneID" id="22111378"/>
<dbReference type="EMBL" id="KM507819">
    <property type="protein sequence ID" value="AIT14228.1"/>
    <property type="molecule type" value="Genomic_DNA"/>
</dbReference>
<dbReference type="KEGG" id="vg:22111378"/>
<sequence>MPKPLGTAEYIELMGLHFSSFQKLMRESKNDLEYTIRGSDLRMLLTLDTDSQERFVNEHIRALLMEIQSKL</sequence>
<gene>
    <name evidence="1" type="primary">338</name>
    <name evidence="1" type="ORF">PBI_121Q_338</name>
</gene>
<dbReference type="Proteomes" id="UP000029889">
    <property type="component" value="Segment"/>
</dbReference>
<evidence type="ECO:0000313" key="1">
    <source>
        <dbReference type="EMBL" id="AIT14228.1"/>
    </source>
</evidence>
<accession>A0A097EXU5</accession>
<keyword evidence="2" id="KW-1185">Reference proteome</keyword>
<dbReference type="RefSeq" id="YP_009101925.1">
    <property type="nucleotide sequence ID" value="NC_025447.1"/>
</dbReference>
<organism evidence="1 2">
    <name type="scientific">Escherichia phage 121Q</name>
    <dbReference type="NCBI Taxonomy" id="1555202"/>
    <lineage>
        <taxon>Viruses</taxon>
        <taxon>Duplodnaviria</taxon>
        <taxon>Heunggongvirae</taxon>
        <taxon>Uroviricota</taxon>
        <taxon>Caudoviricetes</taxon>
        <taxon>Asteriusvirus</taxon>
        <taxon>Asteriusvirus av121Q</taxon>
    </lineage>
</organism>
<reference evidence="1 2" key="1">
    <citation type="submission" date="2014-09" db="EMBL/GenBank/DDBJ databases">
        <authorList>
            <person name="Lapin J.S."/>
            <person name="Pope W.H."/>
            <person name="Hua J."/>
            <person name="Ford M.E."/>
            <person name="Conway J.F."/>
            <person name="Hatfull G.F."/>
            <person name="Hendrix R.W."/>
        </authorList>
    </citation>
    <scope>NUCLEOTIDE SEQUENCE [LARGE SCALE GENOMIC DNA]</scope>
</reference>
<evidence type="ECO:0000313" key="2">
    <source>
        <dbReference type="Proteomes" id="UP000029889"/>
    </source>
</evidence>
<protein>
    <submittedName>
        <fullName evidence="1">Uncharacterized protein</fullName>
    </submittedName>
</protein>